<evidence type="ECO:0000313" key="11">
    <source>
        <dbReference type="EMBL" id="WDD98559.1"/>
    </source>
</evidence>
<evidence type="ECO:0000259" key="10">
    <source>
        <dbReference type="Pfam" id="PF18494"/>
    </source>
</evidence>
<keyword evidence="4" id="KW-0326">Glycosidase</keyword>
<dbReference type="CDD" id="cd11341">
    <property type="entry name" value="AmyAc_Pullulanase_LD-like"/>
    <property type="match status" value="1"/>
</dbReference>
<dbReference type="EMBL" id="CP059735">
    <property type="protein sequence ID" value="WDD98559.1"/>
    <property type="molecule type" value="Genomic_DNA"/>
</dbReference>
<evidence type="ECO:0000259" key="7">
    <source>
        <dbReference type="Pfam" id="PF03714"/>
    </source>
</evidence>
<keyword evidence="2 5" id="KW-0732">Signal</keyword>
<dbReference type="Gene3D" id="2.60.40.1110">
    <property type="match status" value="1"/>
</dbReference>
<dbReference type="CDD" id="cd02861">
    <property type="entry name" value="E_set_pullulanase_like"/>
    <property type="match status" value="3"/>
</dbReference>
<feature type="domain" description="Pullulanase Ins" evidence="10">
    <location>
        <begin position="489"/>
        <end position="556"/>
    </location>
</feature>
<dbReference type="InterPro" id="IPR013784">
    <property type="entry name" value="Carb-bd-like_fold"/>
</dbReference>
<dbReference type="InterPro" id="IPR013783">
    <property type="entry name" value="Ig-like_fold"/>
</dbReference>
<dbReference type="PROSITE" id="PS51257">
    <property type="entry name" value="PROKAR_LIPOPROTEIN"/>
    <property type="match status" value="1"/>
</dbReference>
<feature type="domain" description="Pullulanase carbohydrate-binding module 41" evidence="7">
    <location>
        <begin position="60"/>
        <end position="168"/>
    </location>
</feature>
<feature type="domain" description="Glycoside hydrolase family 13 N-terminal" evidence="6">
    <location>
        <begin position="307"/>
        <end position="391"/>
    </location>
</feature>
<dbReference type="NCBIfam" id="TIGR02103">
    <property type="entry name" value="pullul_strch"/>
    <property type="match status" value="1"/>
</dbReference>
<accession>A0AAF0C3D2</accession>
<dbReference type="InterPro" id="IPR017853">
    <property type="entry name" value="GH"/>
</dbReference>
<evidence type="ECO:0000256" key="1">
    <source>
        <dbReference type="ARBA" id="ARBA00008061"/>
    </source>
</evidence>
<dbReference type="Gene3D" id="3.20.20.80">
    <property type="entry name" value="Glycosidases"/>
    <property type="match status" value="1"/>
</dbReference>
<dbReference type="Gene3D" id="2.60.40.1130">
    <property type="entry name" value="Rab geranylgeranyltransferase alpha-subunit, insert domain"/>
    <property type="match status" value="1"/>
</dbReference>
<dbReference type="GO" id="GO:0051060">
    <property type="term" value="F:pullulanase activity"/>
    <property type="evidence" value="ECO:0007669"/>
    <property type="project" value="InterPro"/>
</dbReference>
<dbReference type="Pfam" id="PF18494">
    <property type="entry name" value="Pullulanase_Ins"/>
    <property type="match status" value="1"/>
</dbReference>
<dbReference type="InterPro" id="IPR013780">
    <property type="entry name" value="Glyco_hydro_b"/>
</dbReference>
<dbReference type="SUPFAM" id="SSF49452">
    <property type="entry name" value="Starch-binding domain-like"/>
    <property type="match status" value="1"/>
</dbReference>
<dbReference type="Pfam" id="PF11852">
    <property type="entry name" value="Pullul_strch_C"/>
    <property type="match status" value="1"/>
</dbReference>
<proteinExistence type="inferred from homology"/>
<dbReference type="GO" id="GO:0030246">
    <property type="term" value="F:carbohydrate binding"/>
    <property type="evidence" value="ECO:0007669"/>
    <property type="project" value="InterPro"/>
</dbReference>
<evidence type="ECO:0000313" key="12">
    <source>
        <dbReference type="Proteomes" id="UP000032568"/>
    </source>
</evidence>
<reference evidence="11 12" key="1">
    <citation type="journal article" date="2015" name="Genome Announc.">
        <title>Draft Genome Sequences of Marine Isolates of Thalassomonas viridans and Thalassomonas actiniarum.</title>
        <authorList>
            <person name="Olonade I."/>
            <person name="van Zyl L.J."/>
            <person name="Trindade M."/>
        </authorList>
    </citation>
    <scope>NUCLEOTIDE SEQUENCE [LARGE SCALE GENOMIC DNA]</scope>
    <source>
        <strain evidence="11 12">A5K-106</strain>
    </source>
</reference>
<organism evidence="11 12">
    <name type="scientific">Thalassomonas actiniarum</name>
    <dbReference type="NCBI Taxonomy" id="485447"/>
    <lineage>
        <taxon>Bacteria</taxon>
        <taxon>Pseudomonadati</taxon>
        <taxon>Pseudomonadota</taxon>
        <taxon>Gammaproteobacteria</taxon>
        <taxon>Alteromonadales</taxon>
        <taxon>Colwelliaceae</taxon>
        <taxon>Thalassomonas</taxon>
    </lineage>
</organism>
<feature type="signal peptide" evidence="5">
    <location>
        <begin position="1"/>
        <end position="28"/>
    </location>
</feature>
<dbReference type="InterPro" id="IPR040671">
    <property type="entry name" value="Pullulanase_N2"/>
</dbReference>
<dbReference type="InterPro" id="IPR005323">
    <property type="entry name" value="CBM41_pullulanase"/>
</dbReference>
<reference evidence="11 12" key="2">
    <citation type="journal article" date="2022" name="Mar. Drugs">
        <title>Bioassay-Guided Fractionation Leads to the Detection of Cholic Acid Generated by the Rare Thalassomonas sp.</title>
        <authorList>
            <person name="Pheiffer F."/>
            <person name="Schneider Y.K."/>
            <person name="Hansen E.H."/>
            <person name="Andersen J.H."/>
            <person name="Isaksson J."/>
            <person name="Busche T."/>
            <person name="R C."/>
            <person name="Kalinowski J."/>
            <person name="Zyl L.V."/>
            <person name="Trindade M."/>
        </authorList>
    </citation>
    <scope>NUCLEOTIDE SEQUENCE [LARGE SCALE GENOMIC DNA]</scope>
    <source>
        <strain evidence="11 12">A5K-106</strain>
    </source>
</reference>
<protein>
    <submittedName>
        <fullName evidence="11">Pullulanase-type alpha-1,6-glucosidase</fullName>
    </submittedName>
</protein>
<dbReference type="InterPro" id="IPR004193">
    <property type="entry name" value="Glyco_hydro_13_N"/>
</dbReference>
<dbReference type="GO" id="GO:0005975">
    <property type="term" value="P:carbohydrate metabolic process"/>
    <property type="evidence" value="ECO:0007669"/>
    <property type="project" value="InterPro"/>
</dbReference>
<evidence type="ECO:0000259" key="6">
    <source>
        <dbReference type="Pfam" id="PF02922"/>
    </source>
</evidence>
<dbReference type="Pfam" id="PF02922">
    <property type="entry name" value="CBM_48"/>
    <property type="match status" value="1"/>
</dbReference>
<dbReference type="RefSeq" id="WP_053043099.1">
    <property type="nucleotide sequence ID" value="NZ_CP059735.1"/>
</dbReference>
<dbReference type="SUPFAM" id="SSF51445">
    <property type="entry name" value="(Trans)glycosidases"/>
    <property type="match status" value="1"/>
</dbReference>
<dbReference type="InterPro" id="IPR011839">
    <property type="entry name" value="Pullul_strch"/>
</dbReference>
<name>A0AAF0C3D2_9GAMM</name>
<dbReference type="KEGG" id="tact:SG35_025445"/>
<keyword evidence="12" id="KW-1185">Reference proteome</keyword>
<gene>
    <name evidence="11" type="primary">pulA</name>
    <name evidence="11" type="ORF">SG35_025445</name>
</gene>
<evidence type="ECO:0000256" key="3">
    <source>
        <dbReference type="ARBA" id="ARBA00022801"/>
    </source>
</evidence>
<feature type="domain" description="Pullulanase N2" evidence="9">
    <location>
        <begin position="181"/>
        <end position="292"/>
    </location>
</feature>
<dbReference type="SUPFAM" id="SSF81296">
    <property type="entry name" value="E set domains"/>
    <property type="match status" value="3"/>
</dbReference>
<dbReference type="Gene3D" id="2.60.40.1180">
    <property type="entry name" value="Golgi alpha-mannosidase II"/>
    <property type="match status" value="1"/>
</dbReference>
<comment type="similarity">
    <text evidence="1">Belongs to the glycosyl hydrolase 13 family.</text>
</comment>
<dbReference type="Gene3D" id="2.60.40.10">
    <property type="entry name" value="Immunoglobulins"/>
    <property type="match status" value="2"/>
</dbReference>
<feature type="chain" id="PRO_5041983462" evidence="5">
    <location>
        <begin position="29"/>
        <end position="1558"/>
    </location>
</feature>
<evidence type="ECO:0000256" key="4">
    <source>
        <dbReference type="ARBA" id="ARBA00023295"/>
    </source>
</evidence>
<sequence length="1558" mass="170421">MKNSDKHSKRLSTGVLNSLVITASLALAGCNTSEPSITTDLSGQERGPEINTVALGDNQIAVYYRREDGVYDGWGLHLWNGEGCGDYAGATLNSPHFSQWQDPYPYTGISDDYGAYYLLDYQPDSGDCLNFILHKGDDKALGDNNSSFDLSQPSRHAFTFHGQSKVLYEAGATISVTLSGAGAHWVDQQTLAWTPGANFAVVELYSSETADISLDETTKQIRGGQGYALSPAATFSQSVYDKFPHLSEFFGWQLPPELEVKTLLKGQLIAVAKNDAGEVVAMTQVQIPGVLDHVYTAGENDADEQTLGLSFDNGIAFSLWAPTAQSVKLQLFDENFQPLGGTPFPMTEDDNGIWHYAGGGAAELYYYRYEITAYHPLSNQIETMVVTDPYSLSLSTNSLYSQVVNLSGEYSQPQGWNEHQVPAIAAPEDIMIYEAHVRDFSAFEQNLSDETAKGKYAAFSESDSDGIKHLKALQAAGMNHFHLLPIFDIATVNEDADSVVDLDSSISHLCSINSGAQICSSDINQAQSVAQVLAAYSPEGEEAQALVNELRTLDSFNWGYDPFHYTVPEGSYAKNPQGVSRIKEFRQMVMALHDLGYRVVMDVVYNHTNASGLNDRSVLDKVVPGYYHRLDPLTGNVQMSTCCDNTATEHKMMAKLMTDSLVVWARDYRIDGFRFDLMGHQPKAAMLAAREAVWAVDSDNYFYGEGWNFGEVANDALFEQAGQVNMAGTSIGTFSDRLRDAVRGGGPFEGGEQLRSNQGLGNGLGVNINELASDYQAEHELSMDQARVSLAGNLVDFVLLDSSGNTVTGEQVPYHDQATAYALDPADMINYVSKHDNQTLWDNNQYRIPYGTSTADRVRLQLLSLAYPVYAQGIPFFQMGSELLRSKSMARDSFDFGDWFNKVDFSKQGNNYHVGLPPAEKDQDNWPLISQVVASNNGLDIPSPQDISTSSAVFMDMVKIRSSSELFRLRTAADIMQRVDFRNVGPDQVSGLIVMSIDDGTNVTDLDANYDAVVVIFNHDDQSQSFHLAGSQGFSLHDVQQHGADQQVKQATFANGTFTIPPLSVAVFVQPQGASQGAGLAVNTDNKDYSNIKPFGSSRVYLRGDMNGWGLEHELTFDGNGDYRVAVNLEAGSYQFKIADAAWNAINYGISADLANVPLEQSRILQAGEGNIELTVERAGSYQFTFNALDKAAVNLQIKEVDPAAPYGETALYLRGSMNEWSTVNAFRYLGDYQYQLALSLETGSYRFKIADINWSAATNFGGDGVSLIPGASSQSALLAGGEDILLEISETGDYLFSLNAFEQQAPVLTLTGFSPAYSATEFYLRGTMNNWDSAQVFDYLGGGRYFTSLELAEQAYQFKVADENWQAVNFGADDGEVILNQGKPLTANQGDLSLTIATDGRYDFLFDVLDPQSPLLTISKSPSTNCLLPDSTEAGPLADTGLFVRGDLSQWQPLADYQLSYKGDNRYQVKINAPGEINFKLADNSNDWLLQYFVGEPGQLVHDLQAGVVYPLYRGDGGTDNNSATLGVADYRFTVTLDSPPVSEGLAGSLTIEQCDD</sequence>
<dbReference type="Pfam" id="PF03714">
    <property type="entry name" value="PUD"/>
    <property type="match status" value="1"/>
</dbReference>
<dbReference type="SUPFAM" id="SSF51011">
    <property type="entry name" value="Glycosyl hydrolase domain"/>
    <property type="match status" value="1"/>
</dbReference>
<dbReference type="Proteomes" id="UP000032568">
    <property type="component" value="Chromosome"/>
</dbReference>
<keyword evidence="3" id="KW-0378">Hydrolase</keyword>
<dbReference type="CDD" id="cd02860">
    <property type="entry name" value="E_set_Pullulanase"/>
    <property type="match status" value="1"/>
</dbReference>
<dbReference type="Pfam" id="PF17967">
    <property type="entry name" value="Pullulanase_N2"/>
    <property type="match status" value="1"/>
</dbReference>
<feature type="domain" description="Alpha-1,6-glucosidases pullulanase-type C-terminal" evidence="8">
    <location>
        <begin position="908"/>
        <end position="1070"/>
    </location>
</feature>
<dbReference type="InterPro" id="IPR041111">
    <property type="entry name" value="Pullulanase_Ins"/>
</dbReference>
<evidence type="ECO:0000259" key="8">
    <source>
        <dbReference type="Pfam" id="PF11852"/>
    </source>
</evidence>
<evidence type="ECO:0000256" key="2">
    <source>
        <dbReference type="ARBA" id="ARBA00022729"/>
    </source>
</evidence>
<evidence type="ECO:0000256" key="5">
    <source>
        <dbReference type="SAM" id="SignalP"/>
    </source>
</evidence>
<dbReference type="CDD" id="cd10315">
    <property type="entry name" value="CBM41_pullulanase"/>
    <property type="match status" value="1"/>
</dbReference>
<dbReference type="InterPro" id="IPR014756">
    <property type="entry name" value="Ig_E-set"/>
</dbReference>
<dbReference type="PANTHER" id="PTHR43002">
    <property type="entry name" value="GLYCOGEN DEBRANCHING ENZYME"/>
    <property type="match status" value="1"/>
</dbReference>
<evidence type="ECO:0000259" key="9">
    <source>
        <dbReference type="Pfam" id="PF17967"/>
    </source>
</evidence>
<dbReference type="InterPro" id="IPR024561">
    <property type="entry name" value="Pullul_strch_C"/>
</dbReference>